<gene>
    <name evidence="5" type="ORF">FB561_6539</name>
</gene>
<comment type="caution">
    <text evidence="5">The sequence shown here is derived from an EMBL/GenBank/DDBJ whole genome shotgun (WGS) entry which is preliminary data.</text>
</comment>
<dbReference type="Proteomes" id="UP000318380">
    <property type="component" value="Unassembled WGS sequence"/>
</dbReference>
<reference evidence="5 6" key="1">
    <citation type="submission" date="2019-06" db="EMBL/GenBank/DDBJ databases">
        <title>Sequencing the genomes of 1000 actinobacteria strains.</title>
        <authorList>
            <person name="Klenk H.-P."/>
        </authorList>
    </citation>
    <scope>NUCLEOTIDE SEQUENCE [LARGE SCALE GENOMIC DNA]</scope>
    <source>
        <strain evidence="5 6">DSM 24683</strain>
    </source>
</reference>
<dbReference type="InterPro" id="IPR036271">
    <property type="entry name" value="Tet_transcr_reg_TetR-rel_C_sf"/>
</dbReference>
<dbReference type="Pfam" id="PF00440">
    <property type="entry name" value="TetR_N"/>
    <property type="match status" value="1"/>
</dbReference>
<dbReference type="PANTHER" id="PTHR47506:SF1">
    <property type="entry name" value="HTH-TYPE TRANSCRIPTIONAL REGULATOR YJDC"/>
    <property type="match status" value="1"/>
</dbReference>
<evidence type="ECO:0000256" key="3">
    <source>
        <dbReference type="ARBA" id="ARBA00023163"/>
    </source>
</evidence>
<accession>A0A561B8T8</accession>
<dbReference type="RefSeq" id="WP_145813845.1">
    <property type="nucleotide sequence ID" value="NZ_VIVK01000002.1"/>
</dbReference>
<dbReference type="OrthoDB" id="4567939at2"/>
<dbReference type="SUPFAM" id="SSF48498">
    <property type="entry name" value="Tetracyclin repressor-like, C-terminal domain"/>
    <property type="match status" value="1"/>
</dbReference>
<evidence type="ECO:0000256" key="1">
    <source>
        <dbReference type="ARBA" id="ARBA00023015"/>
    </source>
</evidence>
<evidence type="ECO:0000259" key="4">
    <source>
        <dbReference type="Pfam" id="PF00440"/>
    </source>
</evidence>
<organism evidence="5 6">
    <name type="scientific">Kribbella amoyensis</name>
    <dbReference type="NCBI Taxonomy" id="996641"/>
    <lineage>
        <taxon>Bacteria</taxon>
        <taxon>Bacillati</taxon>
        <taxon>Actinomycetota</taxon>
        <taxon>Actinomycetes</taxon>
        <taxon>Propionibacteriales</taxon>
        <taxon>Kribbellaceae</taxon>
        <taxon>Kribbella</taxon>
    </lineage>
</organism>
<keyword evidence="6" id="KW-1185">Reference proteome</keyword>
<evidence type="ECO:0000256" key="2">
    <source>
        <dbReference type="ARBA" id="ARBA00023125"/>
    </source>
</evidence>
<dbReference type="SUPFAM" id="SSF46689">
    <property type="entry name" value="Homeodomain-like"/>
    <property type="match status" value="1"/>
</dbReference>
<evidence type="ECO:0000313" key="6">
    <source>
        <dbReference type="Proteomes" id="UP000318380"/>
    </source>
</evidence>
<dbReference type="InterPro" id="IPR001647">
    <property type="entry name" value="HTH_TetR"/>
</dbReference>
<dbReference type="Gene3D" id="1.10.357.10">
    <property type="entry name" value="Tetracycline Repressor, domain 2"/>
    <property type="match status" value="1"/>
</dbReference>
<dbReference type="PANTHER" id="PTHR47506">
    <property type="entry name" value="TRANSCRIPTIONAL REGULATORY PROTEIN"/>
    <property type="match status" value="1"/>
</dbReference>
<dbReference type="GO" id="GO:0003677">
    <property type="term" value="F:DNA binding"/>
    <property type="evidence" value="ECO:0007669"/>
    <property type="project" value="UniProtKB-KW"/>
</dbReference>
<feature type="domain" description="HTH tetR-type" evidence="4">
    <location>
        <begin position="16"/>
        <end position="63"/>
    </location>
</feature>
<keyword evidence="1" id="KW-0805">Transcription regulation</keyword>
<name>A0A561B8T8_9ACTN</name>
<dbReference type="AlphaFoldDB" id="A0A561B8T8"/>
<keyword evidence="2" id="KW-0238">DNA-binding</keyword>
<proteinExistence type="predicted"/>
<sequence length="199" mass="22107">MERVLTAKGQATRQRIVEGAAGLVRRDGVAAVGLDDIRAVTSTSKSQLFHYFPDGKADLLLAVARYEADQVIEEQLPHLGDLTTWRKWQAWRRRVIQRYAAQRDGCSLSTLTAQLGLPTEERQQIVGDLLDRWLDYLMKGVQALKDSGEIGTDVDVRKSAVTILTAVTGGATMLVATQRIDYLDTALTEALDNLRRPRS</sequence>
<evidence type="ECO:0000313" key="5">
    <source>
        <dbReference type="EMBL" id="TWD75102.1"/>
    </source>
</evidence>
<protein>
    <submittedName>
        <fullName evidence="5">TetR family transcriptional regulator</fullName>
    </submittedName>
</protein>
<keyword evidence="3" id="KW-0804">Transcription</keyword>
<dbReference type="InterPro" id="IPR009057">
    <property type="entry name" value="Homeodomain-like_sf"/>
</dbReference>
<dbReference type="EMBL" id="VIVK01000002">
    <property type="protein sequence ID" value="TWD75102.1"/>
    <property type="molecule type" value="Genomic_DNA"/>
</dbReference>